<proteinExistence type="predicted"/>
<evidence type="ECO:0000256" key="2">
    <source>
        <dbReference type="ARBA" id="ARBA00022630"/>
    </source>
</evidence>
<evidence type="ECO:0000313" key="7">
    <source>
        <dbReference type="Proteomes" id="UP000772196"/>
    </source>
</evidence>
<organism evidence="6 7">
    <name type="scientific">Streptomyces physcomitrii</name>
    <dbReference type="NCBI Taxonomy" id="2724184"/>
    <lineage>
        <taxon>Bacteria</taxon>
        <taxon>Bacillati</taxon>
        <taxon>Actinomycetota</taxon>
        <taxon>Actinomycetes</taxon>
        <taxon>Kitasatosporales</taxon>
        <taxon>Streptomycetaceae</taxon>
        <taxon>Streptomyces</taxon>
    </lineage>
</organism>
<reference evidence="6 7" key="1">
    <citation type="submission" date="2020-04" db="EMBL/GenBank/DDBJ databases">
        <title>Phylogenetic Diversity and Antibacterial Activity against Ralstonia solanacearum of Endophytic Actinomycete Isolated from Moss.</title>
        <authorList>
            <person name="Zhuang X."/>
        </authorList>
    </citation>
    <scope>NUCLEOTIDE SEQUENCE [LARGE SCALE GENOMIC DNA]</scope>
    <source>
        <strain evidence="6 7">LD120</strain>
    </source>
</reference>
<dbReference type="PRINTS" id="PR00420">
    <property type="entry name" value="RNGMNOXGNASE"/>
</dbReference>
<evidence type="ECO:0000313" key="6">
    <source>
        <dbReference type="EMBL" id="NKI44253.1"/>
    </source>
</evidence>
<keyword evidence="6" id="KW-0560">Oxidoreductase</keyword>
<keyword evidence="7" id="KW-1185">Reference proteome</keyword>
<feature type="region of interest" description="Disordered" evidence="4">
    <location>
        <begin position="498"/>
        <end position="524"/>
    </location>
</feature>
<keyword evidence="2" id="KW-0285">Flavoprotein</keyword>
<dbReference type="RefSeq" id="WP_168542349.1">
    <property type="nucleotide sequence ID" value="NZ_JAAWWP010000017.1"/>
</dbReference>
<protein>
    <submittedName>
        <fullName evidence="6">FAD-dependent monooxygenase</fullName>
    </submittedName>
</protein>
<dbReference type="PANTHER" id="PTHR43004:SF19">
    <property type="entry name" value="BINDING MONOOXYGENASE, PUTATIVE (JCVI)-RELATED"/>
    <property type="match status" value="1"/>
</dbReference>
<keyword evidence="3" id="KW-0274">FAD</keyword>
<dbReference type="GO" id="GO:0004497">
    <property type="term" value="F:monooxygenase activity"/>
    <property type="evidence" value="ECO:0007669"/>
    <property type="project" value="UniProtKB-KW"/>
</dbReference>
<feature type="domain" description="FAD-binding" evidence="5">
    <location>
        <begin position="6"/>
        <end position="338"/>
    </location>
</feature>
<evidence type="ECO:0000256" key="1">
    <source>
        <dbReference type="ARBA" id="ARBA00001974"/>
    </source>
</evidence>
<comment type="caution">
    <text evidence="6">The sequence shown here is derived from an EMBL/GenBank/DDBJ whole genome shotgun (WGS) entry which is preliminary data.</text>
</comment>
<evidence type="ECO:0000259" key="5">
    <source>
        <dbReference type="Pfam" id="PF01494"/>
    </source>
</evidence>
<dbReference type="PROSITE" id="PS51257">
    <property type="entry name" value="PROKAR_LIPOPROTEIN"/>
    <property type="match status" value="1"/>
</dbReference>
<accession>A0ABX1H874</accession>
<name>A0ABX1H874_9ACTN</name>
<evidence type="ECO:0000256" key="4">
    <source>
        <dbReference type="SAM" id="MobiDB-lite"/>
    </source>
</evidence>
<dbReference type="Pfam" id="PF01494">
    <property type="entry name" value="FAD_binding_3"/>
    <property type="match status" value="1"/>
</dbReference>
<dbReference type="EMBL" id="JAAWWP010000017">
    <property type="protein sequence ID" value="NKI44253.1"/>
    <property type="molecule type" value="Genomic_DNA"/>
</dbReference>
<dbReference type="Proteomes" id="UP000772196">
    <property type="component" value="Unassembled WGS sequence"/>
</dbReference>
<keyword evidence="6" id="KW-0503">Monooxygenase</keyword>
<dbReference type="InterPro" id="IPR036188">
    <property type="entry name" value="FAD/NAD-bd_sf"/>
</dbReference>
<gene>
    <name evidence="6" type="ORF">HFV08_24000</name>
</gene>
<sequence>MNDPRILIVGGGAVGSLLACDLLQQGVPVRLVDSKPSLAESDPHSRAVMIWPRLLELLEKTGLTKALTARGRPAHDVSFFAGGERLGTVPLGGLDSPHPFGLGLVQRELEDLLWARLAELGGTVECGVTLEALDNSGPLPRATLRHADGRTEETSPEWLIGADGAGSATRRLLGIDYPGLPFPLGIALGDFPLTGPAVSGVEYHYGSTGLLPLVHLPDGICRLATIVMPGEDDWSEKPLADWQAMVDARTSIPYRLGEPLWKRTYYPRPGVAESFRAGRVLLAGDAAHSVVPLGGQGLNLGLGDALNLGWKLAGVLRGDFGADLLDSYDSERRQAVEHIRALIRTEMELSAPPTPEDAAGRDAGIRAAEASGFLARVAAPLMSQTGLSYAPLNGPLWRSPLRRRAVPGDRLPLFHASRPDPAAPLLEQGAHLAVVWPGDSRPPQWDALVARARTALAGRAGVHDLAALGAAGHRLLRGRFGPRPLLALVRPDGHLAHLAPADRPEESLAHLDRLTPRSPAPSEK</sequence>
<dbReference type="Gene3D" id="3.50.50.60">
    <property type="entry name" value="FAD/NAD(P)-binding domain"/>
    <property type="match status" value="1"/>
</dbReference>
<dbReference type="InterPro" id="IPR002938">
    <property type="entry name" value="FAD-bd"/>
</dbReference>
<dbReference type="SUPFAM" id="SSF51905">
    <property type="entry name" value="FAD/NAD(P)-binding domain"/>
    <property type="match status" value="1"/>
</dbReference>
<dbReference type="InterPro" id="IPR050641">
    <property type="entry name" value="RIFMO-like"/>
</dbReference>
<evidence type="ECO:0000256" key="3">
    <source>
        <dbReference type="ARBA" id="ARBA00022827"/>
    </source>
</evidence>
<dbReference type="PANTHER" id="PTHR43004">
    <property type="entry name" value="TRK SYSTEM POTASSIUM UPTAKE PROTEIN"/>
    <property type="match status" value="1"/>
</dbReference>
<comment type="cofactor">
    <cofactor evidence="1">
        <name>FAD</name>
        <dbReference type="ChEBI" id="CHEBI:57692"/>
    </cofactor>
</comment>
<dbReference type="Gene3D" id="3.30.70.2450">
    <property type="match status" value="1"/>
</dbReference>
<feature type="compositionally biased region" description="Basic and acidic residues" evidence="4">
    <location>
        <begin position="498"/>
        <end position="515"/>
    </location>
</feature>